<dbReference type="InterPro" id="IPR040833">
    <property type="entry name" value="DUF5631"/>
</dbReference>
<dbReference type="Pfam" id="PF18645">
    <property type="entry name" value="DUF5631"/>
    <property type="match status" value="1"/>
</dbReference>
<feature type="region of interest" description="Disordered" evidence="1">
    <location>
        <begin position="201"/>
        <end position="239"/>
    </location>
</feature>
<sequence length="722" mass="73126">MAADLPPGKWSVLLVGAWWPEPPHAPAAGVSYWRQAGDAKGREASDLQDARSQLAVNKGQTADDLLERYWRGEQRVTTIAHQCQVKSEQSDRVADAVNNLRDRLSEIAKSGNEEIEQILSSNGSTEIKVAAVNAVIAEKNASASHAGGNAISNIVDGMQRVLDVTIGGDARKWLSEHGVNLDGPPPSRPLTADELNSLQTEPSAARAVGGAPITPNASPQGSPEPGAPPKAAAVSGSPMATDASLPIIAEPAPKPEAAVGRFPMAPGAPLPSPPPTTTPLSPPGVPGVGVTGPSMPGISTPGATGIPAAASAPLSPQSLSQSFTTGMMTGAPAAAGAQSLSEGTIHAATEPLAPTTPPATTPMATTPAIATGAAAVPHVPDMSAAAAPTPVVSPTTETGMTTVAPVVAGGPTASPIAPVSAPAGPLPAYGSDLRPPVITPPTAAPAGPVSGAAVAPSPSSSPSAGASMMSPVAKSTSQAAHGQTPSAASPLAGATVTATVGATTGDAANRSAEQQRLRRFVDAMARQEPNISWAAGLRDGGRTTLLVTDLAGGWIPPHVRLPAHVTLLEPAPRRHDANVEDLLGAVSVAAVHQPHGYIGEPEPDEPALTGDRTARTAPTVDELGPTLVEAVRRRDGLPRIAQAVAIAAARKYGVPDNEVELLHERATEIQQSVLSTYPHHDAAAVVDWMLLAAINALIEGNHSAANYHLAWAIAVTSTRRGT</sequence>
<dbReference type="InterPro" id="IPR040604">
    <property type="entry name" value="DUF5632"/>
</dbReference>
<protein>
    <recommendedName>
        <fullName evidence="6">Transmembrane protein</fullName>
    </recommendedName>
</protein>
<dbReference type="Pfam" id="PF18646">
    <property type="entry name" value="DUF5632"/>
    <property type="match status" value="1"/>
</dbReference>
<feature type="compositionally biased region" description="Pro residues" evidence="1">
    <location>
        <begin position="266"/>
        <end position="285"/>
    </location>
</feature>
<dbReference type="EMBL" id="UPHL01000082">
    <property type="protein sequence ID" value="VAZ84247.1"/>
    <property type="molecule type" value="Genomic_DNA"/>
</dbReference>
<feature type="region of interest" description="Disordered" evidence="1">
    <location>
        <begin position="257"/>
        <end position="327"/>
    </location>
</feature>
<organism evidence="4 5">
    <name type="scientific">Mycobacterium persicum</name>
    <dbReference type="NCBI Taxonomy" id="1487726"/>
    <lineage>
        <taxon>Bacteria</taxon>
        <taxon>Bacillati</taxon>
        <taxon>Actinomycetota</taxon>
        <taxon>Actinomycetes</taxon>
        <taxon>Mycobacteriales</taxon>
        <taxon>Mycobacteriaceae</taxon>
        <taxon>Mycobacterium</taxon>
    </lineage>
</organism>
<dbReference type="RefSeq" id="WP_122511392.1">
    <property type="nucleotide sequence ID" value="NZ_MWKV01000001.1"/>
</dbReference>
<feature type="compositionally biased region" description="Polar residues" evidence="1">
    <location>
        <begin position="474"/>
        <end position="487"/>
    </location>
</feature>
<feature type="compositionally biased region" description="Low complexity" evidence="1">
    <location>
        <begin position="444"/>
        <end position="473"/>
    </location>
</feature>
<name>A0AB38UU78_9MYCO</name>
<gene>
    <name evidence="4" type="ORF">LAUMK42_03066</name>
</gene>
<feature type="domain" description="DUF5631" evidence="2">
    <location>
        <begin position="620"/>
        <end position="714"/>
    </location>
</feature>
<accession>A0AB38UU78</accession>
<evidence type="ECO:0000256" key="1">
    <source>
        <dbReference type="SAM" id="MobiDB-lite"/>
    </source>
</evidence>
<dbReference type="Proteomes" id="UP000279331">
    <property type="component" value="Unassembled WGS sequence"/>
</dbReference>
<comment type="caution">
    <text evidence="4">The sequence shown here is derived from an EMBL/GenBank/DDBJ whole genome shotgun (WGS) entry which is preliminary data.</text>
</comment>
<reference evidence="4 5" key="1">
    <citation type="submission" date="2018-09" db="EMBL/GenBank/DDBJ databases">
        <authorList>
            <person name="Tagini F."/>
        </authorList>
    </citation>
    <scope>NUCLEOTIDE SEQUENCE [LARGE SCALE GENOMIC DNA]</scope>
    <source>
        <strain evidence="4 5">MK42</strain>
    </source>
</reference>
<proteinExistence type="predicted"/>
<evidence type="ECO:0000259" key="2">
    <source>
        <dbReference type="Pfam" id="PF18645"/>
    </source>
</evidence>
<evidence type="ECO:0008006" key="6">
    <source>
        <dbReference type="Google" id="ProtNLM"/>
    </source>
</evidence>
<dbReference type="AlphaFoldDB" id="A0AB38UU78"/>
<evidence type="ECO:0000259" key="3">
    <source>
        <dbReference type="Pfam" id="PF18646"/>
    </source>
</evidence>
<feature type="domain" description="DUF5632" evidence="3">
    <location>
        <begin position="512"/>
        <end position="594"/>
    </location>
</feature>
<evidence type="ECO:0000313" key="4">
    <source>
        <dbReference type="EMBL" id="VAZ84247.1"/>
    </source>
</evidence>
<feature type="compositionally biased region" description="Low complexity" evidence="1">
    <location>
        <begin position="307"/>
        <end position="327"/>
    </location>
</feature>
<feature type="region of interest" description="Disordered" evidence="1">
    <location>
        <begin position="432"/>
        <end position="491"/>
    </location>
</feature>
<evidence type="ECO:0000313" key="5">
    <source>
        <dbReference type="Proteomes" id="UP000279331"/>
    </source>
</evidence>